<gene>
    <name evidence="2" type="ORF">TNCT_400831</name>
</gene>
<protein>
    <submittedName>
        <fullName evidence="2">Uncharacterized protein</fullName>
    </submittedName>
</protein>
<keyword evidence="3" id="KW-1185">Reference proteome</keyword>
<evidence type="ECO:0000313" key="2">
    <source>
        <dbReference type="EMBL" id="GFQ80653.1"/>
    </source>
</evidence>
<name>A0A8X6GEB2_TRICU</name>
<evidence type="ECO:0000313" key="3">
    <source>
        <dbReference type="Proteomes" id="UP000887116"/>
    </source>
</evidence>
<feature type="compositionally biased region" description="Basic and acidic residues" evidence="1">
    <location>
        <begin position="40"/>
        <end position="52"/>
    </location>
</feature>
<feature type="region of interest" description="Disordered" evidence="1">
    <location>
        <begin position="1"/>
        <end position="74"/>
    </location>
</feature>
<feature type="compositionally biased region" description="Polar residues" evidence="1">
    <location>
        <begin position="1"/>
        <end position="13"/>
    </location>
</feature>
<sequence length="74" mass="8600">MLNQESIHMSRSEANAGKIGHSESVSENETLFYPNSRRVNRIDTDTSSDNEKAGNNMPKNWQKRSRNPEMVWKY</sequence>
<organism evidence="2 3">
    <name type="scientific">Trichonephila clavata</name>
    <name type="common">Joro spider</name>
    <name type="synonym">Nephila clavata</name>
    <dbReference type="NCBI Taxonomy" id="2740835"/>
    <lineage>
        <taxon>Eukaryota</taxon>
        <taxon>Metazoa</taxon>
        <taxon>Ecdysozoa</taxon>
        <taxon>Arthropoda</taxon>
        <taxon>Chelicerata</taxon>
        <taxon>Arachnida</taxon>
        <taxon>Araneae</taxon>
        <taxon>Araneomorphae</taxon>
        <taxon>Entelegynae</taxon>
        <taxon>Araneoidea</taxon>
        <taxon>Nephilidae</taxon>
        <taxon>Trichonephila</taxon>
    </lineage>
</organism>
<proteinExistence type="predicted"/>
<evidence type="ECO:0000256" key="1">
    <source>
        <dbReference type="SAM" id="MobiDB-lite"/>
    </source>
</evidence>
<accession>A0A8X6GEB2</accession>
<dbReference type="Proteomes" id="UP000887116">
    <property type="component" value="Unassembled WGS sequence"/>
</dbReference>
<dbReference type="AlphaFoldDB" id="A0A8X6GEB2"/>
<comment type="caution">
    <text evidence="2">The sequence shown here is derived from an EMBL/GenBank/DDBJ whole genome shotgun (WGS) entry which is preliminary data.</text>
</comment>
<dbReference type="EMBL" id="BMAO01022255">
    <property type="protein sequence ID" value="GFQ80653.1"/>
    <property type="molecule type" value="Genomic_DNA"/>
</dbReference>
<reference evidence="2" key="1">
    <citation type="submission" date="2020-07" db="EMBL/GenBank/DDBJ databases">
        <title>Multicomponent nature underlies the extraordinary mechanical properties of spider dragline silk.</title>
        <authorList>
            <person name="Kono N."/>
            <person name="Nakamura H."/>
            <person name="Mori M."/>
            <person name="Yoshida Y."/>
            <person name="Ohtoshi R."/>
            <person name="Malay A.D."/>
            <person name="Moran D.A.P."/>
            <person name="Tomita M."/>
            <person name="Numata K."/>
            <person name="Arakawa K."/>
        </authorList>
    </citation>
    <scope>NUCLEOTIDE SEQUENCE</scope>
</reference>